<organism evidence="2 3">
    <name type="scientific">Candidatus Scatoplasma merdavium</name>
    <dbReference type="NCBI Taxonomy" id="2840932"/>
    <lineage>
        <taxon>Bacteria</taxon>
        <taxon>Bacillati</taxon>
        <taxon>Bacillota</taxon>
        <taxon>Bacilli</taxon>
        <taxon>Bacillales</taxon>
        <taxon>Candidatus Scatoplasma</taxon>
    </lineage>
</organism>
<comment type="caution">
    <text evidence="2">The sequence shown here is derived from an EMBL/GenBank/DDBJ whole genome shotgun (WGS) entry which is preliminary data.</text>
</comment>
<dbReference type="SUPFAM" id="SSF55008">
    <property type="entry name" value="HMA, heavy metal-associated domain"/>
    <property type="match status" value="1"/>
</dbReference>
<gene>
    <name evidence="2" type="ORF">IAC78_03470</name>
</gene>
<dbReference type="AlphaFoldDB" id="A0A9D9D8U2"/>
<reference evidence="2" key="2">
    <citation type="journal article" date="2021" name="PeerJ">
        <title>Extensive microbial diversity within the chicken gut microbiome revealed by metagenomics and culture.</title>
        <authorList>
            <person name="Gilroy R."/>
            <person name="Ravi A."/>
            <person name="Getino M."/>
            <person name="Pursley I."/>
            <person name="Horton D.L."/>
            <person name="Alikhan N.F."/>
            <person name="Baker D."/>
            <person name="Gharbi K."/>
            <person name="Hall N."/>
            <person name="Watson M."/>
            <person name="Adriaenssens E.M."/>
            <person name="Foster-Nyarko E."/>
            <person name="Jarju S."/>
            <person name="Secka A."/>
            <person name="Antonio M."/>
            <person name="Oren A."/>
            <person name="Chaudhuri R.R."/>
            <person name="La Ragione R."/>
            <person name="Hildebrand F."/>
            <person name="Pallen M.J."/>
        </authorList>
    </citation>
    <scope>NUCLEOTIDE SEQUENCE</scope>
    <source>
        <strain evidence="2">1748</strain>
    </source>
</reference>
<dbReference type="PROSITE" id="PS50846">
    <property type="entry name" value="HMA_2"/>
    <property type="match status" value="1"/>
</dbReference>
<name>A0A9D9D8U2_9BACL</name>
<dbReference type="Proteomes" id="UP000823629">
    <property type="component" value="Unassembled WGS sequence"/>
</dbReference>
<evidence type="ECO:0000259" key="1">
    <source>
        <dbReference type="PROSITE" id="PS50846"/>
    </source>
</evidence>
<sequence>MLFKSETQELVIEGMSCPHCANHVKEALEKLGVKVKSVDHKSGLAEVKTKTKLDFETYKKAVEEAGYTLKEVR</sequence>
<evidence type="ECO:0000313" key="2">
    <source>
        <dbReference type="EMBL" id="MBO8414512.1"/>
    </source>
</evidence>
<dbReference type="Pfam" id="PF00403">
    <property type="entry name" value="HMA"/>
    <property type="match status" value="1"/>
</dbReference>
<feature type="domain" description="HMA" evidence="1">
    <location>
        <begin position="6"/>
        <end position="70"/>
    </location>
</feature>
<protein>
    <submittedName>
        <fullName evidence="2">Cation transporter</fullName>
    </submittedName>
</protein>
<reference evidence="2" key="1">
    <citation type="submission" date="2020-10" db="EMBL/GenBank/DDBJ databases">
        <authorList>
            <person name="Gilroy R."/>
        </authorList>
    </citation>
    <scope>NUCLEOTIDE SEQUENCE</scope>
    <source>
        <strain evidence="2">1748</strain>
    </source>
</reference>
<accession>A0A9D9D8U2</accession>
<proteinExistence type="predicted"/>
<dbReference type="GO" id="GO:0046872">
    <property type="term" value="F:metal ion binding"/>
    <property type="evidence" value="ECO:0007669"/>
    <property type="project" value="InterPro"/>
</dbReference>
<dbReference type="InterPro" id="IPR006121">
    <property type="entry name" value="HMA_dom"/>
</dbReference>
<dbReference type="Gene3D" id="3.30.70.100">
    <property type="match status" value="1"/>
</dbReference>
<dbReference type="InterPro" id="IPR036163">
    <property type="entry name" value="HMA_dom_sf"/>
</dbReference>
<dbReference type="CDD" id="cd00371">
    <property type="entry name" value="HMA"/>
    <property type="match status" value="1"/>
</dbReference>
<dbReference type="EMBL" id="JADING010000098">
    <property type="protein sequence ID" value="MBO8414512.1"/>
    <property type="molecule type" value="Genomic_DNA"/>
</dbReference>
<evidence type="ECO:0000313" key="3">
    <source>
        <dbReference type="Proteomes" id="UP000823629"/>
    </source>
</evidence>